<evidence type="ECO:0000256" key="1">
    <source>
        <dbReference type="SAM" id="MobiDB-lite"/>
    </source>
</evidence>
<feature type="region of interest" description="Disordered" evidence="1">
    <location>
        <begin position="54"/>
        <end position="169"/>
    </location>
</feature>
<comment type="caution">
    <text evidence="3">The sequence shown here is derived from an EMBL/GenBank/DDBJ whole genome shotgun (WGS) entry which is preliminary data.</text>
</comment>
<keyword evidence="4" id="KW-1185">Reference proteome</keyword>
<proteinExistence type="predicted"/>
<keyword evidence="2" id="KW-0812">Transmembrane</keyword>
<feature type="compositionally biased region" description="Low complexity" evidence="1">
    <location>
        <begin position="109"/>
        <end position="128"/>
    </location>
</feature>
<keyword evidence="2" id="KW-1133">Transmembrane helix</keyword>
<dbReference type="OrthoDB" id="3636448at2"/>
<organism evidence="3 4">
    <name type="scientific">Amycolatopsis cihanbeyliensis</name>
    <dbReference type="NCBI Taxonomy" id="1128664"/>
    <lineage>
        <taxon>Bacteria</taxon>
        <taxon>Bacillati</taxon>
        <taxon>Actinomycetota</taxon>
        <taxon>Actinomycetes</taxon>
        <taxon>Pseudonocardiales</taxon>
        <taxon>Pseudonocardiaceae</taxon>
        <taxon>Amycolatopsis</taxon>
    </lineage>
</organism>
<name>A0A542DR70_AMYCI</name>
<feature type="compositionally biased region" description="Polar residues" evidence="1">
    <location>
        <begin position="94"/>
        <end position="105"/>
    </location>
</feature>
<sequence>MNDDEVTVVELLEREGWDERVPPRPGSRLRVLAVMGAVVFGCGVAAAVVSTLPGDREQSQGLDEPSIIRFPERTAITMGPDEEESEQGGPAEPTGTSSGSGQASDSAEPATAANSTGAAASSTGASPTDPDPTSGQPSTTARSDTPDPPPPDPSPPEQTTTTTESEEPCFIWIFC</sequence>
<gene>
    <name evidence="3" type="ORF">FB471_5440</name>
</gene>
<accession>A0A542DR70</accession>
<dbReference type="Proteomes" id="UP000320876">
    <property type="component" value="Unassembled WGS sequence"/>
</dbReference>
<protein>
    <submittedName>
        <fullName evidence="3">Uncharacterized protein</fullName>
    </submittedName>
</protein>
<feature type="compositionally biased region" description="Pro residues" evidence="1">
    <location>
        <begin position="146"/>
        <end position="156"/>
    </location>
</feature>
<evidence type="ECO:0000256" key="2">
    <source>
        <dbReference type="SAM" id="Phobius"/>
    </source>
</evidence>
<evidence type="ECO:0000313" key="4">
    <source>
        <dbReference type="Proteomes" id="UP000320876"/>
    </source>
</evidence>
<reference evidence="3 4" key="1">
    <citation type="submission" date="2019-06" db="EMBL/GenBank/DDBJ databases">
        <title>Sequencing the genomes of 1000 actinobacteria strains.</title>
        <authorList>
            <person name="Klenk H.-P."/>
        </authorList>
    </citation>
    <scope>NUCLEOTIDE SEQUENCE [LARGE SCALE GENOMIC DNA]</scope>
    <source>
        <strain evidence="3 4">DSM 45679</strain>
    </source>
</reference>
<dbReference type="AlphaFoldDB" id="A0A542DR70"/>
<dbReference type="RefSeq" id="WP_142001107.1">
    <property type="nucleotide sequence ID" value="NZ_VFML01000001.1"/>
</dbReference>
<dbReference type="EMBL" id="VFML01000001">
    <property type="protein sequence ID" value="TQJ05603.1"/>
    <property type="molecule type" value="Genomic_DNA"/>
</dbReference>
<keyword evidence="2" id="KW-0472">Membrane</keyword>
<evidence type="ECO:0000313" key="3">
    <source>
        <dbReference type="EMBL" id="TQJ05603.1"/>
    </source>
</evidence>
<feature type="transmembrane region" description="Helical" evidence="2">
    <location>
        <begin position="31"/>
        <end position="52"/>
    </location>
</feature>